<feature type="coiled-coil region" evidence="1">
    <location>
        <begin position="644"/>
        <end position="671"/>
    </location>
</feature>
<evidence type="ECO:0000313" key="4">
    <source>
        <dbReference type="Proteomes" id="UP000604046"/>
    </source>
</evidence>
<feature type="coiled-coil region" evidence="1">
    <location>
        <begin position="713"/>
        <end position="819"/>
    </location>
</feature>
<evidence type="ECO:0000313" key="3">
    <source>
        <dbReference type="EMBL" id="CAE7547728.1"/>
    </source>
</evidence>
<gene>
    <name evidence="3" type="ORF">SNAT2548_LOCUS30740</name>
</gene>
<feature type="region of interest" description="Disordered" evidence="2">
    <location>
        <begin position="208"/>
        <end position="233"/>
    </location>
</feature>
<sequence>MASVWGASGHESTCVSNRGLPYDQRNCDALCKDRGCLWKENACVCEDGVYSRSRRPLRMQRWWKIFEDESQVRAIKTALAFYREGVVTSCELSCRAPVHVLAREEVFVVSSTAVDEPELTTLAGEYEQTGRNHGKPFFRRRRTSEEAEEIYLYFWDLRDGPDFVGWWLGQSVGASLVWSRCEAAEDRPPSSGWRIPWDGAVSDHLQVRRLSPPTPAPTKEEVKEEDVEQAPSEEQQEQLLLARDQVALVEAEATQVLETAVAMLEGEVPEDVARTVVESVQAQLESLLEVHQSLAADIVKARRSSREILPELTKLTPRVRSVQSSLAQVLGQAQDLVLQPPKLETTNPEEDQHAGQLRADLSEAADSLHEAEEKLHSLLSLDKAGGPRNPLDELAEQAEKALKAARAVAARQVAAARKFTPRVRNLAATEYAKLQKKLQRLEAELRPLRAPKPPPVDTAALAELAGTLAQVESGVQEANIALDAGDLAPDALQKLEADLLAWLKALAAGKKAQEALGRPAKGSGAKPPPELAELAELRARMLTCKEGLDAVAARLRDVKEDLRCQKMLRAAAERTQAAEDQVEAVSSSRAAFEQGMFEMTAEEASRAGAQCRQEADRCQTKVQQAGAFLRARLGDIGHVPEKSRPHAERELRRLQLRLETVLQKLETIREDVGQNEAWVLLQDAVAPVAEVELLVQKAEEASTPLIAASQDGRAELEGLREAMQRMLDTEKEAALSVAAARRLLASKEHQAQERQKEIPPFAQGLRELQDRLQRAQQKLADQRKRALQGERLWQAQLLLEQLVERMQPVEAEVEQVELLCTPVGDEGAPTEEQRAEAEGAIGAAEQSLLDVEEDLATARTRQGAVATSPEAAEALLQLEVRLQNCRGRLFDVRCNSPLLAQSEAPLPKRRRT</sequence>
<protein>
    <submittedName>
        <fullName evidence="3">Uncharacterized protein</fullName>
    </submittedName>
</protein>
<dbReference type="OrthoDB" id="438593at2759"/>
<reference evidence="3" key="1">
    <citation type="submission" date="2021-02" db="EMBL/GenBank/DDBJ databases">
        <authorList>
            <person name="Dougan E. K."/>
            <person name="Rhodes N."/>
            <person name="Thang M."/>
            <person name="Chan C."/>
        </authorList>
    </citation>
    <scope>NUCLEOTIDE SEQUENCE</scope>
</reference>
<dbReference type="InterPro" id="IPR003614">
    <property type="entry name" value="Knottins"/>
</dbReference>
<keyword evidence="4" id="KW-1185">Reference proteome</keyword>
<dbReference type="Proteomes" id="UP000604046">
    <property type="component" value="Unassembled WGS sequence"/>
</dbReference>
<comment type="caution">
    <text evidence="3">The sequence shown here is derived from an EMBL/GenBank/DDBJ whole genome shotgun (WGS) entry which is preliminary data.</text>
</comment>
<dbReference type="AlphaFoldDB" id="A0A812TXT4"/>
<proteinExistence type="predicted"/>
<name>A0A812TXT4_9DINO</name>
<dbReference type="GO" id="GO:0006952">
    <property type="term" value="P:defense response"/>
    <property type="evidence" value="ECO:0007669"/>
    <property type="project" value="InterPro"/>
</dbReference>
<keyword evidence="1" id="KW-0175">Coiled coil</keyword>
<dbReference type="CDD" id="cd00107">
    <property type="entry name" value="Knot1"/>
    <property type="match status" value="1"/>
</dbReference>
<evidence type="ECO:0000256" key="2">
    <source>
        <dbReference type="SAM" id="MobiDB-lite"/>
    </source>
</evidence>
<accession>A0A812TXT4</accession>
<dbReference type="EMBL" id="CAJNDS010002622">
    <property type="protein sequence ID" value="CAE7547728.1"/>
    <property type="molecule type" value="Genomic_DNA"/>
</dbReference>
<evidence type="ECO:0000256" key="1">
    <source>
        <dbReference type="SAM" id="Coils"/>
    </source>
</evidence>
<organism evidence="3 4">
    <name type="scientific">Symbiodinium natans</name>
    <dbReference type="NCBI Taxonomy" id="878477"/>
    <lineage>
        <taxon>Eukaryota</taxon>
        <taxon>Sar</taxon>
        <taxon>Alveolata</taxon>
        <taxon>Dinophyceae</taxon>
        <taxon>Suessiales</taxon>
        <taxon>Symbiodiniaceae</taxon>
        <taxon>Symbiodinium</taxon>
    </lineage>
</organism>
<feature type="coiled-coil region" evidence="1">
    <location>
        <begin position="354"/>
        <end position="444"/>
    </location>
</feature>